<organism evidence="1 2">
    <name type="scientific">Flavobacterium nitrogenifigens</name>
    <dbReference type="NCBI Taxonomy" id="1617283"/>
    <lineage>
        <taxon>Bacteria</taxon>
        <taxon>Pseudomonadati</taxon>
        <taxon>Bacteroidota</taxon>
        <taxon>Flavobacteriia</taxon>
        <taxon>Flavobacteriales</taxon>
        <taxon>Flavobacteriaceae</taxon>
        <taxon>Flavobacterium</taxon>
    </lineage>
</organism>
<protein>
    <submittedName>
        <fullName evidence="1">Uncharacterized protein</fullName>
    </submittedName>
</protein>
<dbReference type="AlphaFoldDB" id="A0A521F9E6"/>
<reference evidence="1 2" key="1">
    <citation type="submission" date="2017-05" db="EMBL/GenBank/DDBJ databases">
        <authorList>
            <person name="Varghese N."/>
            <person name="Submissions S."/>
        </authorList>
    </citation>
    <scope>NUCLEOTIDE SEQUENCE [LARGE SCALE GENOMIC DNA]</scope>
    <source>
        <strain evidence="1 2">DSM 29982</strain>
    </source>
</reference>
<keyword evidence="2" id="KW-1185">Reference proteome</keyword>
<accession>A0A521F9E6</accession>
<evidence type="ECO:0000313" key="2">
    <source>
        <dbReference type="Proteomes" id="UP000319267"/>
    </source>
</evidence>
<dbReference type="EMBL" id="FXTQ01000007">
    <property type="protein sequence ID" value="SMO92241.1"/>
    <property type="molecule type" value="Genomic_DNA"/>
</dbReference>
<sequence length="141" mass="16410">MRINCWKLTSWILRPSIHIRFSFLKSWSTLARVSFTVPTILARSPLERVIKTFFWPSSVLYLSCRINRLSATRSLTVRCDKTAIRFATTLNSWLRHFKSRRENTAELLRILKKSSLDINEMTEFSMATALSPYAFSLSMAV</sequence>
<evidence type="ECO:0000313" key="1">
    <source>
        <dbReference type="EMBL" id="SMO92241.1"/>
    </source>
</evidence>
<proteinExistence type="predicted"/>
<gene>
    <name evidence="1" type="ORF">SAMN06265220_10734</name>
</gene>
<name>A0A521F9E6_9FLAO</name>
<dbReference type="Proteomes" id="UP000319267">
    <property type="component" value="Unassembled WGS sequence"/>
</dbReference>